<evidence type="ECO:0000256" key="1">
    <source>
        <dbReference type="SAM" id="Phobius"/>
    </source>
</evidence>
<keyword evidence="1" id="KW-0472">Membrane</keyword>
<feature type="transmembrane region" description="Helical" evidence="1">
    <location>
        <begin position="41"/>
        <end position="61"/>
    </location>
</feature>
<feature type="transmembrane region" description="Helical" evidence="1">
    <location>
        <begin position="144"/>
        <end position="160"/>
    </location>
</feature>
<dbReference type="Proteomes" id="UP000176445">
    <property type="component" value="Unassembled WGS sequence"/>
</dbReference>
<proteinExistence type="predicted"/>
<reference evidence="2 3" key="1">
    <citation type="journal article" date="2016" name="Nat. Commun.">
        <title>Thousands of microbial genomes shed light on interconnected biogeochemical processes in an aquifer system.</title>
        <authorList>
            <person name="Anantharaman K."/>
            <person name="Brown C.T."/>
            <person name="Hug L.A."/>
            <person name="Sharon I."/>
            <person name="Castelle C.J."/>
            <person name="Probst A.J."/>
            <person name="Thomas B.C."/>
            <person name="Singh A."/>
            <person name="Wilkins M.J."/>
            <person name="Karaoz U."/>
            <person name="Brodie E.L."/>
            <person name="Williams K.H."/>
            <person name="Hubbard S.S."/>
            <person name="Banfield J.F."/>
        </authorList>
    </citation>
    <scope>NUCLEOTIDE SEQUENCE [LARGE SCALE GENOMIC DNA]</scope>
</reference>
<sequence>MDFSAWGAIFAHWPTDWIIIGAFAIFAALDAMRSGSARIAALVLSLPAALLFTQALPQALFLGPLSAQLTAPLAQVGVFVVIEIVLYIVAHRLIFTFSDGAKPIQALVAGLAAAIVLLVVWLQVPGLDSVWHFGDQVQAVFGEAYRFWWLIGSYIALAAVRS</sequence>
<evidence type="ECO:0000313" key="2">
    <source>
        <dbReference type="EMBL" id="OGG50548.1"/>
    </source>
</evidence>
<organism evidence="2 3">
    <name type="scientific">Candidatus Kaiserbacteria bacterium RIFCSPHIGHO2_01_FULL_54_36b</name>
    <dbReference type="NCBI Taxonomy" id="1798483"/>
    <lineage>
        <taxon>Bacteria</taxon>
        <taxon>Candidatus Kaiseribacteriota</taxon>
    </lineage>
</organism>
<keyword evidence="1" id="KW-0812">Transmembrane</keyword>
<comment type="caution">
    <text evidence="2">The sequence shown here is derived from an EMBL/GenBank/DDBJ whole genome shotgun (WGS) entry which is preliminary data.</text>
</comment>
<dbReference type="EMBL" id="MFKW01000049">
    <property type="protein sequence ID" value="OGG50548.1"/>
    <property type="molecule type" value="Genomic_DNA"/>
</dbReference>
<accession>A0A1F6CN58</accession>
<gene>
    <name evidence="2" type="ORF">A2704_02885</name>
</gene>
<evidence type="ECO:0000313" key="3">
    <source>
        <dbReference type="Proteomes" id="UP000176445"/>
    </source>
</evidence>
<feature type="transmembrane region" description="Helical" evidence="1">
    <location>
        <begin position="106"/>
        <end position="124"/>
    </location>
</feature>
<name>A0A1F6CN58_9BACT</name>
<feature type="transmembrane region" description="Helical" evidence="1">
    <location>
        <begin position="6"/>
        <end position="29"/>
    </location>
</feature>
<keyword evidence="1" id="KW-1133">Transmembrane helix</keyword>
<protein>
    <submittedName>
        <fullName evidence="2">Uncharacterized protein</fullName>
    </submittedName>
</protein>
<dbReference type="AlphaFoldDB" id="A0A1F6CN58"/>
<feature type="transmembrane region" description="Helical" evidence="1">
    <location>
        <begin position="73"/>
        <end position="94"/>
    </location>
</feature>